<accession>A0A6J5RTI3</accession>
<protein>
    <submittedName>
        <fullName evidence="1">Uncharacterized protein</fullName>
    </submittedName>
</protein>
<name>A0A6J5RTI3_9CAUD</name>
<organism evidence="1">
    <name type="scientific">uncultured Caudovirales phage</name>
    <dbReference type="NCBI Taxonomy" id="2100421"/>
    <lineage>
        <taxon>Viruses</taxon>
        <taxon>Duplodnaviria</taxon>
        <taxon>Heunggongvirae</taxon>
        <taxon>Uroviricota</taxon>
        <taxon>Caudoviricetes</taxon>
        <taxon>Peduoviridae</taxon>
        <taxon>Maltschvirus</taxon>
        <taxon>Maltschvirus maltsch</taxon>
    </lineage>
</organism>
<proteinExistence type="predicted"/>
<reference evidence="1" key="1">
    <citation type="submission" date="2020-05" db="EMBL/GenBank/DDBJ databases">
        <authorList>
            <person name="Chiriac C."/>
            <person name="Salcher M."/>
            <person name="Ghai R."/>
            <person name="Kavagutti S V."/>
        </authorList>
    </citation>
    <scope>NUCLEOTIDE SEQUENCE</scope>
</reference>
<evidence type="ECO:0000313" key="1">
    <source>
        <dbReference type="EMBL" id="CAB4200674.1"/>
    </source>
</evidence>
<dbReference type="EMBL" id="LR797300">
    <property type="protein sequence ID" value="CAB4200674.1"/>
    <property type="molecule type" value="Genomic_DNA"/>
</dbReference>
<gene>
    <name evidence="1" type="ORF">UFOVP1339_60</name>
</gene>
<sequence length="129" mass="14380">MERPDPDGLTPAQIIERIEIALDAAGGTHTWEDVCTGLKAGAYQMFWNKHGAAITEIVNFPRKRVLHCWIVAGELPGVMELQDQVIAHAQKHECSLMTTTARPGWRKVLPSYGWKEDTAMFSHEVPSNA</sequence>